<evidence type="ECO:0000313" key="5">
    <source>
        <dbReference type="Proteomes" id="UP000254230"/>
    </source>
</evidence>
<dbReference type="AlphaFoldDB" id="A0A378KW14"/>
<proteinExistence type="predicted"/>
<dbReference type="Proteomes" id="UP000054639">
    <property type="component" value="Unassembled WGS sequence"/>
</dbReference>
<gene>
    <name evidence="2" type="ORF">Lqua_1190</name>
    <name evidence="3" type="ORF">NCTC12376_01606</name>
</gene>
<dbReference type="EMBL" id="LNYR01000012">
    <property type="protein sequence ID" value="KTD50963.1"/>
    <property type="molecule type" value="Genomic_DNA"/>
</dbReference>
<evidence type="ECO:0000313" key="4">
    <source>
        <dbReference type="Proteomes" id="UP000054639"/>
    </source>
</evidence>
<accession>A0A378KW14</accession>
<sequence length="561" mass="63304">MLIYFNNITYQTKPILWSFPDGSISAECVYKIAGEKDPIEHQLINVALAGIVGIEIRDGRATVSNVQEFRIRHPFNIVLPLDDPGQHQICPSSIRGTTFYRAGSDQNLPMSSSSSTSPSTSPRADLAPPPPPRTPRVRFALTFTSLLAPFSGETLVYDADAEPNILANNESNLKKLSTLGVHSIGSVNLTIQVIKNINLYFLRQHQISMAKNLFDNELIPSIQEFQNGRPLPKFVSEYFAQAVRNIMVNTSYNSKDTAFETNFIKEGIPIPIKSNYEVRAVYAREMLSSLLFFIDKSASSETGNPELDLWLQEFKAHIHLDDETVRERSLRPKNWELINKTFASLEQSIICSGLMDHDYKQLQLNDIVINGQVDFNLLVTAIRSMHEGKSTLHYALDKLDREYKLPEDSVISLPPVLKPLSMIIYSWYQTAMTQSTKAKLKEQGINELVADTIRLIQPLFLESTNGDTRTPSAKYISHTIRPNDTDMYISSAWKMALDKKFIDKTQHYGKSRKDSVKPDKLKQEIIHVIKDVLAEQLALLNNEDEQSLNQASSSNSTSYSL</sequence>
<dbReference type="Proteomes" id="UP000254230">
    <property type="component" value="Unassembled WGS sequence"/>
</dbReference>
<feature type="compositionally biased region" description="Low complexity" evidence="1">
    <location>
        <begin position="111"/>
        <end position="126"/>
    </location>
</feature>
<keyword evidence="4" id="KW-1185">Reference proteome</keyword>
<dbReference type="EMBL" id="UGOW01000001">
    <property type="protein sequence ID" value="STY17791.1"/>
    <property type="molecule type" value="Genomic_DNA"/>
</dbReference>
<evidence type="ECO:0000313" key="3">
    <source>
        <dbReference type="EMBL" id="STY17791.1"/>
    </source>
</evidence>
<dbReference type="RefSeq" id="WP_115148724.1">
    <property type="nucleotide sequence ID" value="NZ_CAAAIL010000005.1"/>
</dbReference>
<evidence type="ECO:0000256" key="1">
    <source>
        <dbReference type="SAM" id="MobiDB-lite"/>
    </source>
</evidence>
<name>A0A378KW14_9GAMM</name>
<feature type="region of interest" description="Disordered" evidence="1">
    <location>
        <begin position="105"/>
        <end position="133"/>
    </location>
</feature>
<dbReference type="STRING" id="45072.Lqua_1190"/>
<reference evidence="2 4" key="1">
    <citation type="submission" date="2015-11" db="EMBL/GenBank/DDBJ databases">
        <title>Genomic analysis of 38 Legionella species identifies large and diverse effector repertoires.</title>
        <authorList>
            <person name="Burstein D."/>
            <person name="Amaro F."/>
            <person name="Zusman T."/>
            <person name="Lifshitz Z."/>
            <person name="Cohen O."/>
            <person name="Gilbert J.A."/>
            <person name="Pupko T."/>
            <person name="Shuman H.A."/>
            <person name="Segal G."/>
        </authorList>
    </citation>
    <scope>NUCLEOTIDE SEQUENCE [LARGE SCALE GENOMIC DNA]</scope>
    <source>
        <strain evidence="2 4">ATCC 49507</strain>
    </source>
</reference>
<dbReference type="OrthoDB" id="5653984at2"/>
<reference evidence="3 5" key="2">
    <citation type="submission" date="2018-06" db="EMBL/GenBank/DDBJ databases">
        <authorList>
            <consortium name="Pathogen Informatics"/>
            <person name="Doyle S."/>
        </authorList>
    </citation>
    <scope>NUCLEOTIDE SEQUENCE [LARGE SCALE GENOMIC DNA]</scope>
    <source>
        <strain evidence="3 5">NCTC12376</strain>
    </source>
</reference>
<organism evidence="3 5">
    <name type="scientific">Legionella quateirensis</name>
    <dbReference type="NCBI Taxonomy" id="45072"/>
    <lineage>
        <taxon>Bacteria</taxon>
        <taxon>Pseudomonadati</taxon>
        <taxon>Pseudomonadota</taxon>
        <taxon>Gammaproteobacteria</taxon>
        <taxon>Legionellales</taxon>
        <taxon>Legionellaceae</taxon>
        <taxon>Legionella</taxon>
    </lineage>
</organism>
<evidence type="ECO:0000313" key="2">
    <source>
        <dbReference type="EMBL" id="KTD50963.1"/>
    </source>
</evidence>
<protein>
    <submittedName>
        <fullName evidence="3">Uncharacterized protein</fullName>
    </submittedName>
</protein>